<dbReference type="InterPro" id="IPR050553">
    <property type="entry name" value="Thioredoxin_ResA/DsbE_sf"/>
</dbReference>
<dbReference type="InterPro" id="IPR000866">
    <property type="entry name" value="AhpC/TSA"/>
</dbReference>
<dbReference type="Proteomes" id="UP000576969">
    <property type="component" value="Unassembled WGS sequence"/>
</dbReference>
<sequence length="357" mass="38949">MSAEPTSSVEPTAPGPQRNRIISTIAHWLTGDAGTLPDEGPLAPLDGASGWLNSEPLTAADMRGHVVLVDFWTYTCVNWIRTLPYLREWHAKYEADGLLTVGVHSPEFSFERETDNVTRAARNLDVSYPIALDSDFQVWQAFSNRFWPALYIADANGRLRHHHFGEGEYAQTEMVLQRLLLEAGADMLDTRLVEPSSSGLEVAADWRSQRSPETYLGLTRANGFVRAGVAPPGVAYEYSGQSVLTLNSWDLEGTWTDTGEAIIAGGAGARIAFEFHSRDVNLVMGPGSSGAPIPFAVTLDGNPPGKAAGGHVDSYGHGVLRHHDAHQLIRQPNLFASHRFEIEFFAPAAAAYCFTFG</sequence>
<dbReference type="EMBL" id="JACCBV010000001">
    <property type="protein sequence ID" value="NYE20070.1"/>
    <property type="molecule type" value="Genomic_DNA"/>
</dbReference>
<dbReference type="InterPro" id="IPR036249">
    <property type="entry name" value="Thioredoxin-like_sf"/>
</dbReference>
<dbReference type="RefSeq" id="WP_179489777.1">
    <property type="nucleotide sequence ID" value="NZ_JACCBV010000001.1"/>
</dbReference>
<protein>
    <submittedName>
        <fullName evidence="2">Thiol-disulfide isomerase/thioredoxin</fullName>
    </submittedName>
</protein>
<dbReference type="AlphaFoldDB" id="A0A7Y9GP23"/>
<comment type="caution">
    <text evidence="2">The sequence shown here is derived from an EMBL/GenBank/DDBJ whole genome shotgun (WGS) entry which is preliminary data.</text>
</comment>
<dbReference type="PANTHER" id="PTHR42852">
    <property type="entry name" value="THIOL:DISULFIDE INTERCHANGE PROTEIN DSBE"/>
    <property type="match status" value="1"/>
</dbReference>
<organism evidence="2 3">
    <name type="scientific">Microbacterium immunditiarum</name>
    <dbReference type="NCBI Taxonomy" id="337480"/>
    <lineage>
        <taxon>Bacteria</taxon>
        <taxon>Bacillati</taxon>
        <taxon>Actinomycetota</taxon>
        <taxon>Actinomycetes</taxon>
        <taxon>Micrococcales</taxon>
        <taxon>Microbacteriaceae</taxon>
        <taxon>Microbacterium</taxon>
    </lineage>
</organism>
<proteinExistence type="predicted"/>
<dbReference type="Gene3D" id="3.40.30.10">
    <property type="entry name" value="Glutaredoxin"/>
    <property type="match status" value="1"/>
</dbReference>
<accession>A0A7Y9GP23</accession>
<evidence type="ECO:0000313" key="2">
    <source>
        <dbReference type="EMBL" id="NYE20070.1"/>
    </source>
</evidence>
<keyword evidence="2" id="KW-0413">Isomerase</keyword>
<reference evidence="2 3" key="1">
    <citation type="submission" date="2020-07" db="EMBL/GenBank/DDBJ databases">
        <title>Sequencing the genomes of 1000 actinobacteria strains.</title>
        <authorList>
            <person name="Klenk H.-P."/>
        </authorList>
    </citation>
    <scope>NUCLEOTIDE SEQUENCE [LARGE SCALE GENOMIC DNA]</scope>
    <source>
        <strain evidence="2 3">DSM 24662</strain>
    </source>
</reference>
<dbReference type="PROSITE" id="PS51352">
    <property type="entry name" value="THIOREDOXIN_2"/>
    <property type="match status" value="1"/>
</dbReference>
<dbReference type="GO" id="GO:0016491">
    <property type="term" value="F:oxidoreductase activity"/>
    <property type="evidence" value="ECO:0007669"/>
    <property type="project" value="InterPro"/>
</dbReference>
<dbReference type="PANTHER" id="PTHR42852:SF13">
    <property type="entry name" value="PROTEIN DIPZ"/>
    <property type="match status" value="1"/>
</dbReference>
<dbReference type="InterPro" id="IPR013766">
    <property type="entry name" value="Thioredoxin_domain"/>
</dbReference>
<dbReference type="GO" id="GO:0016209">
    <property type="term" value="F:antioxidant activity"/>
    <property type="evidence" value="ECO:0007669"/>
    <property type="project" value="InterPro"/>
</dbReference>
<evidence type="ECO:0000259" key="1">
    <source>
        <dbReference type="PROSITE" id="PS51352"/>
    </source>
</evidence>
<feature type="domain" description="Thioredoxin" evidence="1">
    <location>
        <begin position="37"/>
        <end position="181"/>
    </location>
</feature>
<dbReference type="InterPro" id="IPR041017">
    <property type="entry name" value="Thioredoxin_10"/>
</dbReference>
<dbReference type="SUPFAM" id="SSF52833">
    <property type="entry name" value="Thioredoxin-like"/>
    <property type="match status" value="1"/>
</dbReference>
<keyword evidence="3" id="KW-1185">Reference proteome</keyword>
<dbReference type="Pfam" id="PF00578">
    <property type="entry name" value="AhpC-TSA"/>
    <property type="match status" value="1"/>
</dbReference>
<dbReference type="Pfam" id="PF17991">
    <property type="entry name" value="Thioredoxin_10"/>
    <property type="match status" value="1"/>
</dbReference>
<gene>
    <name evidence="2" type="ORF">BJ991_002098</name>
</gene>
<evidence type="ECO:0000313" key="3">
    <source>
        <dbReference type="Proteomes" id="UP000576969"/>
    </source>
</evidence>
<name>A0A7Y9GP23_9MICO</name>
<dbReference type="GO" id="GO:0016853">
    <property type="term" value="F:isomerase activity"/>
    <property type="evidence" value="ECO:0007669"/>
    <property type="project" value="UniProtKB-KW"/>
</dbReference>
<dbReference type="Gene3D" id="2.60.120.260">
    <property type="entry name" value="Galactose-binding domain-like"/>
    <property type="match status" value="1"/>
</dbReference>